<evidence type="ECO:0000256" key="4">
    <source>
        <dbReference type="ARBA" id="ARBA00049725"/>
    </source>
</evidence>
<dbReference type="EMBL" id="JARBDR010000214">
    <property type="protein sequence ID" value="KAJ8319246.1"/>
    <property type="molecule type" value="Genomic_DNA"/>
</dbReference>
<evidence type="ECO:0000256" key="3">
    <source>
        <dbReference type="ARBA" id="ARBA00049582"/>
    </source>
</evidence>
<dbReference type="PANTHER" id="PTHR16222">
    <property type="entry name" value="ADP-RIBOSYLGLYCOHYDROLASE"/>
    <property type="match status" value="1"/>
</dbReference>
<proteinExistence type="inferred from homology"/>
<dbReference type="InterPro" id="IPR050792">
    <property type="entry name" value="ADP-ribosylglycohydrolase"/>
</dbReference>
<organism evidence="8 9">
    <name type="scientific">Tegillarca granosa</name>
    <name type="common">Malaysian cockle</name>
    <name type="synonym">Anadara granosa</name>
    <dbReference type="NCBI Taxonomy" id="220873"/>
    <lineage>
        <taxon>Eukaryota</taxon>
        <taxon>Metazoa</taxon>
        <taxon>Spiralia</taxon>
        <taxon>Lophotrochozoa</taxon>
        <taxon>Mollusca</taxon>
        <taxon>Bivalvia</taxon>
        <taxon>Autobranchia</taxon>
        <taxon>Pteriomorphia</taxon>
        <taxon>Arcoida</taxon>
        <taxon>Arcoidea</taxon>
        <taxon>Arcidae</taxon>
        <taxon>Tegillarca</taxon>
    </lineage>
</organism>
<comment type="function">
    <text evidence="3">Specifically acts as an arginine mono-ADP-ribosylhydrolase by mediating the removal of mono-ADP-ribose attached to arginine residues on proteins.</text>
</comment>
<dbReference type="Proteomes" id="UP001217089">
    <property type="component" value="Unassembled WGS sequence"/>
</dbReference>
<dbReference type="EC" id="3.2.2.19" evidence="4"/>
<keyword evidence="9" id="KW-1185">Reference proteome</keyword>
<accession>A0ABQ9FR80</accession>
<sequence length="75" mass="8097">MVSNNQGGGCCAAVRSMTEDLEDLIEISVESVRMTHHHPTGYLGSLAAALFTLYALQGKQVNEWSKGLMDTLLDA</sequence>
<comment type="similarity">
    <text evidence="1">Belongs to the ADP-ribosylglycohydrolase family.</text>
</comment>
<dbReference type="SUPFAM" id="SSF101478">
    <property type="entry name" value="ADP-ribosylglycohydrolase"/>
    <property type="match status" value="1"/>
</dbReference>
<gene>
    <name evidence="8" type="ORF">KUTeg_004337</name>
</gene>
<evidence type="ECO:0000313" key="8">
    <source>
        <dbReference type="EMBL" id="KAJ8319246.1"/>
    </source>
</evidence>
<comment type="caution">
    <text evidence="8">The sequence shown here is derived from an EMBL/GenBank/DDBJ whole genome shotgun (WGS) entry which is preliminary data.</text>
</comment>
<evidence type="ECO:0000256" key="6">
    <source>
        <dbReference type="ARBA" id="ARBA00049798"/>
    </source>
</evidence>
<evidence type="ECO:0000256" key="1">
    <source>
        <dbReference type="ARBA" id="ARBA00010702"/>
    </source>
</evidence>
<protein>
    <recommendedName>
        <fullName evidence="5">ADP-ribosylhydrolase ARH1</fullName>
        <ecNumber evidence="4">3.2.2.19</ecNumber>
    </recommendedName>
    <alternativeName>
        <fullName evidence="6">ADP-ribose-L-arginine cleaving enzyme</fullName>
    </alternativeName>
    <alternativeName>
        <fullName evidence="7">[Protein ADP-ribosylarginine] hydrolase</fullName>
    </alternativeName>
</protein>
<dbReference type="Gene3D" id="1.10.4080.10">
    <property type="entry name" value="ADP-ribosylation/Crystallin J1"/>
    <property type="match status" value="1"/>
</dbReference>
<dbReference type="InterPro" id="IPR005502">
    <property type="entry name" value="Ribosyl_crysJ1"/>
</dbReference>
<evidence type="ECO:0000256" key="5">
    <source>
        <dbReference type="ARBA" id="ARBA00049773"/>
    </source>
</evidence>
<dbReference type="Pfam" id="PF03747">
    <property type="entry name" value="ADP_ribosyl_GH"/>
    <property type="match status" value="1"/>
</dbReference>
<evidence type="ECO:0000256" key="7">
    <source>
        <dbReference type="ARBA" id="ARBA00049810"/>
    </source>
</evidence>
<dbReference type="InterPro" id="IPR036705">
    <property type="entry name" value="Ribosyl_crysJ1_sf"/>
</dbReference>
<name>A0ABQ9FR80_TEGGR</name>
<reference evidence="8 9" key="1">
    <citation type="submission" date="2022-12" db="EMBL/GenBank/DDBJ databases">
        <title>Chromosome-level genome of Tegillarca granosa.</title>
        <authorList>
            <person name="Kim J."/>
        </authorList>
    </citation>
    <scope>NUCLEOTIDE SEQUENCE [LARGE SCALE GENOMIC DNA]</scope>
    <source>
        <strain evidence="8">Teg-2019</strain>
        <tissue evidence="8">Adductor muscle</tissue>
    </source>
</reference>
<keyword evidence="2" id="KW-0378">Hydrolase</keyword>
<evidence type="ECO:0000313" key="9">
    <source>
        <dbReference type="Proteomes" id="UP001217089"/>
    </source>
</evidence>
<dbReference type="PANTHER" id="PTHR16222:SF26">
    <property type="entry name" value="ADP-RIBOSYLHYDROLASE ARH1"/>
    <property type="match status" value="1"/>
</dbReference>
<evidence type="ECO:0000256" key="2">
    <source>
        <dbReference type="ARBA" id="ARBA00022801"/>
    </source>
</evidence>